<dbReference type="Pfam" id="PF01663">
    <property type="entry name" value="Phosphodiest"/>
    <property type="match status" value="1"/>
</dbReference>
<dbReference type="PANTHER" id="PTHR10151:SF120">
    <property type="entry name" value="BIS(5'-ADENOSYL)-TRIPHOSPHATASE"/>
    <property type="match status" value="1"/>
</dbReference>
<dbReference type="Gene3D" id="3.40.720.10">
    <property type="entry name" value="Alkaline Phosphatase, subunit A"/>
    <property type="match status" value="1"/>
</dbReference>
<dbReference type="Proteomes" id="UP001596135">
    <property type="component" value="Unassembled WGS sequence"/>
</dbReference>
<keyword evidence="2" id="KW-1185">Reference proteome</keyword>
<sequence>MSLERRTFLKAGAAGLVFSSLPGAAAYAARPRKRAYVLVIDGCRPDELDSGLTPRLAALRDAGLRFPRASSMPVMETIPNHVMMMTGLRPDRTGVPANSIYDRAAKTVRDMDRPTDIKSDTLIERLNRHGATTGTVLSKEYLYGVFGGRATHRWEPEPTLPITEHAPDVFTMRAALAMLEDLDPNLMFVNLGDIDRFGHADVSGTSLRLTRRLALADTDRQVGMFVDALHEQEKWDDSVLVVLADHSMDWSTPDKVISLTAPLAADPLLAGRVEIADNGGADLLYWTGPRSQHEQAVRRMRAIARAQEGVLAAYDRRATGLRLGPEAGDVVAFCKAGWRFSDPDPATSNPIPGNHGHPATRAIPFFISGGHPVVRRRADTRVARTVDVAPTVAGFFGVGGPRRGYDGRDLLRR</sequence>
<dbReference type="InterPro" id="IPR006311">
    <property type="entry name" value="TAT_signal"/>
</dbReference>
<dbReference type="PROSITE" id="PS51318">
    <property type="entry name" value="TAT"/>
    <property type="match status" value="1"/>
</dbReference>
<dbReference type="InterPro" id="IPR017850">
    <property type="entry name" value="Alkaline_phosphatase_core_sf"/>
</dbReference>
<name>A0ABW1LQG0_9ACTN</name>
<proteinExistence type="predicted"/>
<dbReference type="EMBL" id="JBHSRJ010000009">
    <property type="protein sequence ID" value="MFC6046120.1"/>
    <property type="molecule type" value="Genomic_DNA"/>
</dbReference>
<organism evidence="1 2">
    <name type="scientific">Nocardioides hankookensis</name>
    <dbReference type="NCBI Taxonomy" id="443157"/>
    <lineage>
        <taxon>Bacteria</taxon>
        <taxon>Bacillati</taxon>
        <taxon>Actinomycetota</taxon>
        <taxon>Actinomycetes</taxon>
        <taxon>Propionibacteriales</taxon>
        <taxon>Nocardioidaceae</taxon>
        <taxon>Nocardioides</taxon>
    </lineage>
</organism>
<dbReference type="PANTHER" id="PTHR10151">
    <property type="entry name" value="ECTONUCLEOTIDE PYROPHOSPHATASE/PHOSPHODIESTERASE"/>
    <property type="match status" value="1"/>
</dbReference>
<comment type="caution">
    <text evidence="1">The sequence shown here is derived from an EMBL/GenBank/DDBJ whole genome shotgun (WGS) entry which is preliminary data.</text>
</comment>
<gene>
    <name evidence="1" type="ORF">ACFPYL_23755</name>
</gene>
<evidence type="ECO:0000313" key="1">
    <source>
        <dbReference type="EMBL" id="MFC6046120.1"/>
    </source>
</evidence>
<evidence type="ECO:0000313" key="2">
    <source>
        <dbReference type="Proteomes" id="UP001596135"/>
    </source>
</evidence>
<protein>
    <submittedName>
        <fullName evidence="1">Alkaline phosphatase family protein</fullName>
    </submittedName>
</protein>
<dbReference type="RefSeq" id="WP_379160562.1">
    <property type="nucleotide sequence ID" value="NZ_JBHSRJ010000009.1"/>
</dbReference>
<dbReference type="SUPFAM" id="SSF53649">
    <property type="entry name" value="Alkaline phosphatase-like"/>
    <property type="match status" value="1"/>
</dbReference>
<reference evidence="2" key="1">
    <citation type="journal article" date="2019" name="Int. J. Syst. Evol. Microbiol.">
        <title>The Global Catalogue of Microorganisms (GCM) 10K type strain sequencing project: providing services to taxonomists for standard genome sequencing and annotation.</title>
        <authorList>
            <consortium name="The Broad Institute Genomics Platform"/>
            <consortium name="The Broad Institute Genome Sequencing Center for Infectious Disease"/>
            <person name="Wu L."/>
            <person name="Ma J."/>
        </authorList>
    </citation>
    <scope>NUCLEOTIDE SEQUENCE [LARGE SCALE GENOMIC DNA]</scope>
    <source>
        <strain evidence="2">CCUG 54522</strain>
    </source>
</reference>
<dbReference type="InterPro" id="IPR002591">
    <property type="entry name" value="Phosphodiest/P_Trfase"/>
</dbReference>
<accession>A0ABW1LQG0</accession>